<accession>A0A0G0F9V6</accession>
<gene>
    <name evidence="1" type="ORF">US19_C0007G0020</name>
</gene>
<dbReference type="Proteomes" id="UP000034492">
    <property type="component" value="Unassembled WGS sequence"/>
</dbReference>
<dbReference type="AlphaFoldDB" id="A0A0G0F9V6"/>
<reference evidence="1 2" key="1">
    <citation type="journal article" date="2015" name="Nature">
        <title>rRNA introns, odd ribosomes, and small enigmatic genomes across a large radiation of phyla.</title>
        <authorList>
            <person name="Brown C.T."/>
            <person name="Hug L.A."/>
            <person name="Thomas B.C."/>
            <person name="Sharon I."/>
            <person name="Castelle C.J."/>
            <person name="Singh A."/>
            <person name="Wilkins M.J."/>
            <person name="Williams K.H."/>
            <person name="Banfield J.F."/>
        </authorList>
    </citation>
    <scope>NUCLEOTIDE SEQUENCE [LARGE SCALE GENOMIC DNA]</scope>
</reference>
<dbReference type="EMBL" id="LBSA01000007">
    <property type="protein sequence ID" value="KKQ10275.1"/>
    <property type="molecule type" value="Genomic_DNA"/>
</dbReference>
<comment type="caution">
    <text evidence="1">The sequence shown here is derived from an EMBL/GenBank/DDBJ whole genome shotgun (WGS) entry which is preliminary data.</text>
</comment>
<protein>
    <recommendedName>
        <fullName evidence="3">Glycoside hydrolase family 5 domain-containing protein</fullName>
    </recommendedName>
</protein>
<evidence type="ECO:0000313" key="2">
    <source>
        <dbReference type="Proteomes" id="UP000034492"/>
    </source>
</evidence>
<dbReference type="InterPro" id="IPR017853">
    <property type="entry name" value="GH"/>
</dbReference>
<sequence length="329" mass="37617">MKKIILIFTSVFLFSLVLGFFTYQFIKPAQKKPIFEIRSIDTVKYSRDVAGQMLDNDEFDTQIQIQVSGIASTGASHIAISTPYDERFVPFLQRWVKQARAYGLKVWFRGNFSGWERWFEYEKIDRETHKKLMEEFILKNPDLFEDGDIFTSCPECENGGEGDPRQTGDVSGFRKFLIDEYNISSESFGKINKKVYTGFYSMNYDVATLIMDRETTTKLGNVVVIDHYVKSPQKLASDVEIIARQSGGKVVLGEFGAPIPDIHGQMTEKEQAQWIETSLSLLSKSPNLLGINYWVSVGGSTQLWSPKGEKREAVEVITKYFNSYKNTKQ</sequence>
<dbReference type="SUPFAM" id="SSF51445">
    <property type="entry name" value="(Trans)glycosidases"/>
    <property type="match status" value="1"/>
</dbReference>
<organism evidence="1 2">
    <name type="scientific">Candidatus Daviesbacteria bacterium GW2011_GWB1_36_5</name>
    <dbReference type="NCBI Taxonomy" id="1618426"/>
    <lineage>
        <taxon>Bacteria</taxon>
        <taxon>Candidatus Daviesiibacteriota</taxon>
    </lineage>
</organism>
<evidence type="ECO:0000313" key="1">
    <source>
        <dbReference type="EMBL" id="KKQ10275.1"/>
    </source>
</evidence>
<proteinExistence type="predicted"/>
<name>A0A0G0F9V6_9BACT</name>
<evidence type="ECO:0008006" key="3">
    <source>
        <dbReference type="Google" id="ProtNLM"/>
    </source>
</evidence>